<evidence type="ECO:0000256" key="1">
    <source>
        <dbReference type="SAM" id="MobiDB-lite"/>
    </source>
</evidence>
<comment type="caution">
    <text evidence="2">The sequence shown here is derived from an EMBL/GenBank/DDBJ whole genome shotgun (WGS) entry which is preliminary data.</text>
</comment>
<accession>S8C487</accession>
<name>S8C487_9LAMI</name>
<protein>
    <submittedName>
        <fullName evidence="2">Uncharacterized protein</fullName>
    </submittedName>
</protein>
<gene>
    <name evidence="2" type="ORF">M569_15574</name>
</gene>
<dbReference type="AlphaFoldDB" id="S8C487"/>
<reference evidence="2 3" key="1">
    <citation type="journal article" date="2013" name="BMC Genomics">
        <title>The miniature genome of a carnivorous plant Genlisea aurea contains a low number of genes and short non-coding sequences.</title>
        <authorList>
            <person name="Leushkin E.V."/>
            <person name="Sutormin R.A."/>
            <person name="Nabieva E.R."/>
            <person name="Penin A.A."/>
            <person name="Kondrashov A.S."/>
            <person name="Logacheva M.D."/>
        </authorList>
    </citation>
    <scope>NUCLEOTIDE SEQUENCE [LARGE SCALE GENOMIC DNA]</scope>
</reference>
<organism evidence="2 3">
    <name type="scientific">Genlisea aurea</name>
    <dbReference type="NCBI Taxonomy" id="192259"/>
    <lineage>
        <taxon>Eukaryota</taxon>
        <taxon>Viridiplantae</taxon>
        <taxon>Streptophyta</taxon>
        <taxon>Embryophyta</taxon>
        <taxon>Tracheophyta</taxon>
        <taxon>Spermatophyta</taxon>
        <taxon>Magnoliopsida</taxon>
        <taxon>eudicotyledons</taxon>
        <taxon>Gunneridae</taxon>
        <taxon>Pentapetalae</taxon>
        <taxon>asterids</taxon>
        <taxon>lamiids</taxon>
        <taxon>Lamiales</taxon>
        <taxon>Lentibulariaceae</taxon>
        <taxon>Genlisea</taxon>
    </lineage>
</organism>
<proteinExistence type="predicted"/>
<sequence>MSQSKVLGSPSLQMVKSLSSDFRLIADSIEDRAMFPGAASENVVEVSREDLEDDVVHNGVGDGLFNDESPYSSLDMSSKDESSSGDRSSTLVRPAMQSSRVDSKWSDTTPYLKKKVKGCLLCFLCS</sequence>
<feature type="region of interest" description="Disordered" evidence="1">
    <location>
        <begin position="57"/>
        <end position="104"/>
    </location>
</feature>
<keyword evidence="3" id="KW-1185">Reference proteome</keyword>
<dbReference type="Proteomes" id="UP000015453">
    <property type="component" value="Unassembled WGS sequence"/>
</dbReference>
<dbReference type="EMBL" id="AUSU01008533">
    <property type="protein sequence ID" value="EPS59236.1"/>
    <property type="molecule type" value="Genomic_DNA"/>
</dbReference>
<evidence type="ECO:0000313" key="3">
    <source>
        <dbReference type="Proteomes" id="UP000015453"/>
    </source>
</evidence>
<evidence type="ECO:0000313" key="2">
    <source>
        <dbReference type="EMBL" id="EPS59236.1"/>
    </source>
</evidence>